<dbReference type="PANTHER" id="PTHR21600:SF44">
    <property type="entry name" value="RIBOSOMAL LARGE SUBUNIT PSEUDOURIDINE SYNTHASE D"/>
    <property type="match status" value="1"/>
</dbReference>
<dbReference type="InterPro" id="IPR006225">
    <property type="entry name" value="PsdUridine_synth_RluC/D"/>
</dbReference>
<dbReference type="EC" id="5.4.99.-" evidence="5"/>
<dbReference type="NCBIfam" id="TIGR00005">
    <property type="entry name" value="rluA_subfam"/>
    <property type="match status" value="1"/>
</dbReference>
<proteinExistence type="inferred from homology"/>
<dbReference type="Pfam" id="PF00849">
    <property type="entry name" value="PseudoU_synth_2"/>
    <property type="match status" value="1"/>
</dbReference>
<dbReference type="Gene3D" id="3.10.290.10">
    <property type="entry name" value="RNA-binding S4 domain"/>
    <property type="match status" value="1"/>
</dbReference>
<dbReference type="STRING" id="1802401.A3B21_00960"/>
<gene>
    <name evidence="7" type="ORF">A3B21_00960</name>
</gene>
<dbReference type="SUPFAM" id="SSF55174">
    <property type="entry name" value="Alpha-L RNA-binding motif"/>
    <property type="match status" value="1"/>
</dbReference>
<evidence type="ECO:0000259" key="6">
    <source>
        <dbReference type="SMART" id="SM00363"/>
    </source>
</evidence>
<dbReference type="InterPro" id="IPR050188">
    <property type="entry name" value="RluA_PseudoU_synthase"/>
</dbReference>
<dbReference type="SUPFAM" id="SSF55120">
    <property type="entry name" value="Pseudouridine synthase"/>
    <property type="match status" value="1"/>
</dbReference>
<comment type="function">
    <text evidence="5">Responsible for synthesis of pseudouridine from uracil.</text>
</comment>
<comment type="caution">
    <text evidence="7">The sequence shown here is derived from an EMBL/GenBank/DDBJ whole genome shotgun (WGS) entry which is preliminary data.</text>
</comment>
<dbReference type="AlphaFoldDB" id="A0A1F7UNW0"/>
<dbReference type="InterPro" id="IPR036986">
    <property type="entry name" value="S4_RNA-bd_sf"/>
</dbReference>
<dbReference type="SMART" id="SM00363">
    <property type="entry name" value="S4"/>
    <property type="match status" value="1"/>
</dbReference>
<dbReference type="InterPro" id="IPR002942">
    <property type="entry name" value="S4_RNA-bd"/>
</dbReference>
<reference evidence="7 8" key="1">
    <citation type="journal article" date="2016" name="Nat. Commun.">
        <title>Thousands of microbial genomes shed light on interconnected biogeochemical processes in an aquifer system.</title>
        <authorList>
            <person name="Anantharaman K."/>
            <person name="Brown C.T."/>
            <person name="Hug L.A."/>
            <person name="Sharon I."/>
            <person name="Castelle C.J."/>
            <person name="Probst A.J."/>
            <person name="Thomas B.C."/>
            <person name="Singh A."/>
            <person name="Wilkins M.J."/>
            <person name="Karaoz U."/>
            <person name="Brodie E.L."/>
            <person name="Williams K.H."/>
            <person name="Hubbard S.S."/>
            <person name="Banfield J.F."/>
        </authorList>
    </citation>
    <scope>NUCLEOTIDE SEQUENCE [LARGE SCALE GENOMIC DNA]</scope>
</reference>
<protein>
    <recommendedName>
        <fullName evidence="5">Pseudouridine synthase</fullName>
        <ecNumber evidence="5">5.4.99.-</ecNumber>
    </recommendedName>
</protein>
<feature type="domain" description="RNA-binding S4" evidence="6">
    <location>
        <begin position="12"/>
        <end position="69"/>
    </location>
</feature>
<accession>A0A1F7UNW0</accession>
<evidence type="ECO:0000313" key="7">
    <source>
        <dbReference type="EMBL" id="OGL79962.1"/>
    </source>
</evidence>
<dbReference type="EMBL" id="MGEJ01000019">
    <property type="protein sequence ID" value="OGL79962.1"/>
    <property type="molecule type" value="Genomic_DNA"/>
</dbReference>
<dbReference type="Gene3D" id="3.30.2350.10">
    <property type="entry name" value="Pseudouridine synthase"/>
    <property type="match status" value="1"/>
</dbReference>
<dbReference type="GO" id="GO:0120159">
    <property type="term" value="F:rRNA pseudouridine synthase activity"/>
    <property type="evidence" value="ECO:0007669"/>
    <property type="project" value="UniProtKB-ARBA"/>
</dbReference>
<evidence type="ECO:0000313" key="8">
    <source>
        <dbReference type="Proteomes" id="UP000176897"/>
    </source>
</evidence>
<dbReference type="PANTHER" id="PTHR21600">
    <property type="entry name" value="MITOCHONDRIAL RNA PSEUDOURIDINE SYNTHASE"/>
    <property type="match status" value="1"/>
</dbReference>
<dbReference type="InterPro" id="IPR006145">
    <property type="entry name" value="PsdUridine_synth_RsuA/RluA"/>
</dbReference>
<name>A0A1F7UNW0_9BACT</name>
<dbReference type="GO" id="GO:0003723">
    <property type="term" value="F:RNA binding"/>
    <property type="evidence" value="ECO:0007669"/>
    <property type="project" value="UniProtKB-KW"/>
</dbReference>
<comment type="catalytic activity">
    <reaction evidence="5">
        <text>a uridine in RNA = a pseudouridine in RNA</text>
        <dbReference type="Rhea" id="RHEA:48348"/>
        <dbReference type="Rhea" id="RHEA-COMP:12068"/>
        <dbReference type="Rhea" id="RHEA-COMP:12069"/>
        <dbReference type="ChEBI" id="CHEBI:65314"/>
        <dbReference type="ChEBI" id="CHEBI:65315"/>
    </reaction>
</comment>
<evidence type="ECO:0000256" key="1">
    <source>
        <dbReference type="ARBA" id="ARBA00010876"/>
    </source>
</evidence>
<dbReference type="PROSITE" id="PS50889">
    <property type="entry name" value="S4"/>
    <property type="match status" value="1"/>
</dbReference>
<dbReference type="GO" id="GO:0000455">
    <property type="term" value="P:enzyme-directed rRNA pseudouridine synthesis"/>
    <property type="evidence" value="ECO:0007669"/>
    <property type="project" value="UniProtKB-ARBA"/>
</dbReference>
<dbReference type="CDD" id="cd00165">
    <property type="entry name" value="S4"/>
    <property type="match status" value="1"/>
</dbReference>
<dbReference type="Pfam" id="PF01479">
    <property type="entry name" value="S4"/>
    <property type="match status" value="1"/>
</dbReference>
<dbReference type="CDD" id="cd02869">
    <property type="entry name" value="PseudoU_synth_RluA_like"/>
    <property type="match status" value="1"/>
</dbReference>
<evidence type="ECO:0000256" key="4">
    <source>
        <dbReference type="PROSITE-ProRule" id="PRU00182"/>
    </source>
</evidence>
<comment type="similarity">
    <text evidence="1 5">Belongs to the pseudouridine synthase RluA family.</text>
</comment>
<dbReference type="InterPro" id="IPR020103">
    <property type="entry name" value="PsdUridine_synth_cat_dom_sf"/>
</dbReference>
<keyword evidence="2 5" id="KW-0413">Isomerase</keyword>
<feature type="active site" evidence="3">
    <location>
        <position position="173"/>
    </location>
</feature>
<sequence>MQFIITSEYSKMRLDLFLKEHFPELSRTHLQKLVKDGQVTVNEEKVTPHYFLKEGDEVEAVIEPVQDLRVVENPEVTIIKCDEEAPTPPNLPSGRGGKIVSPPLGGGVRRGQVCIIHEEPDFIVVNKPAGLVVHQGEGHKEPDTLANGLLARYPEIGKVGDDPVRPGIMHRLDADVSGVMVIARTQDMFDHLKKQFKTHEVEKEYVAVVEGKVSPPSGTIEFAIARKGARMVARPKHEEGKKAVTEYEMLSSDGKSSVLRIKIHTGRTHQIRVHLKAKGWPIVGDRLYNVKFKMKNVKLVEPGRLMLHASKLRFKDLKGVGREFEAKIPIEFNF</sequence>
<evidence type="ECO:0000256" key="2">
    <source>
        <dbReference type="ARBA" id="ARBA00023235"/>
    </source>
</evidence>
<evidence type="ECO:0000256" key="3">
    <source>
        <dbReference type="PIRSR" id="PIRSR606225-1"/>
    </source>
</evidence>
<dbReference type="Proteomes" id="UP000176897">
    <property type="component" value="Unassembled WGS sequence"/>
</dbReference>
<keyword evidence="4" id="KW-0694">RNA-binding</keyword>
<evidence type="ECO:0000256" key="5">
    <source>
        <dbReference type="RuleBase" id="RU362028"/>
    </source>
</evidence>
<organism evidence="7 8">
    <name type="scientific">Candidatus Uhrbacteria bacterium RIFCSPLOWO2_01_FULL_47_24</name>
    <dbReference type="NCBI Taxonomy" id="1802401"/>
    <lineage>
        <taxon>Bacteria</taxon>
        <taxon>Candidatus Uhriibacteriota</taxon>
    </lineage>
</organism>